<feature type="region of interest" description="Disordered" evidence="1">
    <location>
        <begin position="279"/>
        <end position="316"/>
    </location>
</feature>
<proteinExistence type="predicted"/>
<keyword evidence="4" id="KW-1185">Reference proteome</keyword>
<keyword evidence="2" id="KW-0812">Transmembrane</keyword>
<dbReference type="EMBL" id="JALJOV010000783">
    <property type="protein sequence ID" value="KAK9861285.1"/>
    <property type="molecule type" value="Genomic_DNA"/>
</dbReference>
<evidence type="ECO:0000256" key="1">
    <source>
        <dbReference type="SAM" id="MobiDB-lite"/>
    </source>
</evidence>
<feature type="transmembrane region" description="Helical" evidence="2">
    <location>
        <begin position="571"/>
        <end position="590"/>
    </location>
</feature>
<keyword evidence="2" id="KW-0472">Membrane</keyword>
<feature type="compositionally biased region" description="Polar residues" evidence="1">
    <location>
        <begin position="303"/>
        <end position="314"/>
    </location>
</feature>
<protein>
    <submittedName>
        <fullName evidence="3">Uncharacterized protein</fullName>
    </submittedName>
</protein>
<evidence type="ECO:0000313" key="3">
    <source>
        <dbReference type="EMBL" id="KAK9861285.1"/>
    </source>
</evidence>
<organism evidence="3 4">
    <name type="scientific">Apatococcus fuscideae</name>
    <dbReference type="NCBI Taxonomy" id="2026836"/>
    <lineage>
        <taxon>Eukaryota</taxon>
        <taxon>Viridiplantae</taxon>
        <taxon>Chlorophyta</taxon>
        <taxon>core chlorophytes</taxon>
        <taxon>Trebouxiophyceae</taxon>
        <taxon>Chlorellales</taxon>
        <taxon>Chlorellaceae</taxon>
        <taxon>Apatococcus</taxon>
    </lineage>
</organism>
<feature type="transmembrane region" description="Helical" evidence="2">
    <location>
        <begin position="545"/>
        <end position="565"/>
    </location>
</feature>
<gene>
    <name evidence="3" type="ORF">WJX84_008855</name>
</gene>
<comment type="caution">
    <text evidence="3">The sequence shown here is derived from an EMBL/GenBank/DDBJ whole genome shotgun (WGS) entry which is preliminary data.</text>
</comment>
<sequence length="605" mass="63869">MVERTSQLAGRLCASFASGQVDAETAAAVCQLLPSVSVLSLSIVAGGRLLITADNLAQPGYFRVFFNILTNSLAGKAVLSGLTQTAIAPSDGSSTWQDVRQLHTSNKFGSLVSLPVASSAPVELWDVSGSTDAAQKLEARHAGQAMSAGPSGGADQPVPVAIGALSVGVQSEDGHLQPEVSEAVSRLTAALRPFLCRYTNVMIKDLTSVFFEPDAAKCVYGCECGRCEDAEDLAGRNNAYGPNEEDSTSWSDLDIEDLRASLPSAEVLAAADLQSVSDRSHSLEQTYDSPDSRRPSGDYSARETASQPDRSSLHGTLGTAAELGSSFDGGVSVSESLLRDYSELDALRAGIPTTIQEDSAYLQQLQSAAENRRSVDINRKAKSLALKALRQYSAEGKPSRHSLQVPAEAGEAIWQPRHLGGPSPADGLLLAGLESLTTDVPKGRCSCALKRHYEERARLSQDIGQDVPFTSSDRSFAELMAANQYSLDAPYTSAPGQASSIEHQDDAVGAEVQWKAPIADLAGLVLLMAVLFAQSFQPSRHAMSTFLLGMTMVAAGLCLAAPLSYARWRAVLLGALLIPTCCHLAWSLVVDGPWAAGIGSTSDQP</sequence>
<dbReference type="AlphaFoldDB" id="A0AAW1SWB4"/>
<evidence type="ECO:0000313" key="4">
    <source>
        <dbReference type="Proteomes" id="UP001485043"/>
    </source>
</evidence>
<reference evidence="3 4" key="1">
    <citation type="journal article" date="2024" name="Nat. Commun.">
        <title>Phylogenomics reveals the evolutionary origins of lichenization in chlorophyte algae.</title>
        <authorList>
            <person name="Puginier C."/>
            <person name="Libourel C."/>
            <person name="Otte J."/>
            <person name="Skaloud P."/>
            <person name="Haon M."/>
            <person name="Grisel S."/>
            <person name="Petersen M."/>
            <person name="Berrin J.G."/>
            <person name="Delaux P.M."/>
            <person name="Dal Grande F."/>
            <person name="Keller J."/>
        </authorList>
    </citation>
    <scope>NUCLEOTIDE SEQUENCE [LARGE SCALE GENOMIC DNA]</scope>
    <source>
        <strain evidence="3 4">SAG 2523</strain>
    </source>
</reference>
<evidence type="ECO:0000256" key="2">
    <source>
        <dbReference type="SAM" id="Phobius"/>
    </source>
</evidence>
<accession>A0AAW1SWB4</accession>
<dbReference type="Proteomes" id="UP001485043">
    <property type="component" value="Unassembled WGS sequence"/>
</dbReference>
<keyword evidence="2" id="KW-1133">Transmembrane helix</keyword>
<name>A0AAW1SWB4_9CHLO</name>